<keyword evidence="4" id="KW-1185">Reference proteome</keyword>
<evidence type="ECO:0000313" key="3">
    <source>
        <dbReference type="EMBL" id="KAH7135844.1"/>
    </source>
</evidence>
<sequence>MVRQFTFPTTVEQRSNRRDGRSDEYSHWKRYCTFYGLVFTTTLSSLLLAADRFNWRVTGEFFLLANRFPASVALTVQLLAAFFGLIHVAVICRLINYALRLRLTKTSVSLDVLRTWVDMSIPRVDWDLPLRFFFPVVFAVLLSLVPAALWAGSITPLIGRAITTGTLLLPSYEDVSLIREYPLEIGKAGPSLRNSKGYFTYSVGVGHVGNLLSSAASASSIGNRMKPQVHPKFDNTQFSYRGRSYGVGAPAGLTDLLISSNNQVAGYIYQEEGYLTNVSCIYNTTSDFSLKGPVAEWIYEASGMIPDSTDGPEYSNYIGHNGKAIVAMGASYSETSPRRYVSITAGESYGFLNATQCEFNFTPTVFNVTVDFSNANITVSPFRTIPDFNPQRNLTRTVVRQFELLSNDLTNLYVSLLGEALNSSIAAYNMSRTSGSRNPFSESEATLAGLTNSMTAMADDMLGAYASAQLMVGRHFTPQTARVYVFALQFGQPGYIYSIFALNLLIILAVFFEAFRTHGWASLGRFNYLDPRDLIIAASRGSTQLAAAADEMGSSEGKKKLKRVWLLSDPDEGNGQLAIRLRGDRDGHVSIVVSGMGEELRGMFPRTRDGYVVALAVSVSSSPCSPSVNHHP</sequence>
<organism evidence="3 4">
    <name type="scientific">Dendryphion nanum</name>
    <dbReference type="NCBI Taxonomy" id="256645"/>
    <lineage>
        <taxon>Eukaryota</taxon>
        <taxon>Fungi</taxon>
        <taxon>Dikarya</taxon>
        <taxon>Ascomycota</taxon>
        <taxon>Pezizomycotina</taxon>
        <taxon>Dothideomycetes</taxon>
        <taxon>Pleosporomycetidae</taxon>
        <taxon>Pleosporales</taxon>
        <taxon>Torulaceae</taxon>
        <taxon>Dendryphion</taxon>
    </lineage>
</organism>
<dbReference type="AlphaFoldDB" id="A0A9P9IZ84"/>
<name>A0A9P9IZ84_9PLEO</name>
<dbReference type="Proteomes" id="UP000700596">
    <property type="component" value="Unassembled WGS sequence"/>
</dbReference>
<reference evidence="3" key="1">
    <citation type="journal article" date="2021" name="Nat. Commun.">
        <title>Genetic determinants of endophytism in the Arabidopsis root mycobiome.</title>
        <authorList>
            <person name="Mesny F."/>
            <person name="Miyauchi S."/>
            <person name="Thiergart T."/>
            <person name="Pickel B."/>
            <person name="Atanasova L."/>
            <person name="Karlsson M."/>
            <person name="Huettel B."/>
            <person name="Barry K.W."/>
            <person name="Haridas S."/>
            <person name="Chen C."/>
            <person name="Bauer D."/>
            <person name="Andreopoulos W."/>
            <person name="Pangilinan J."/>
            <person name="LaButti K."/>
            <person name="Riley R."/>
            <person name="Lipzen A."/>
            <person name="Clum A."/>
            <person name="Drula E."/>
            <person name="Henrissat B."/>
            <person name="Kohler A."/>
            <person name="Grigoriev I.V."/>
            <person name="Martin F.M."/>
            <person name="Hacquard S."/>
        </authorList>
    </citation>
    <scope>NUCLEOTIDE SEQUENCE</scope>
    <source>
        <strain evidence="3">MPI-CAGE-CH-0243</strain>
    </source>
</reference>
<dbReference type="EMBL" id="JAGMWT010000002">
    <property type="protein sequence ID" value="KAH7135844.1"/>
    <property type="molecule type" value="Genomic_DNA"/>
</dbReference>
<keyword evidence="2" id="KW-0472">Membrane</keyword>
<evidence type="ECO:0000256" key="2">
    <source>
        <dbReference type="SAM" id="Phobius"/>
    </source>
</evidence>
<feature type="region of interest" description="Disordered" evidence="1">
    <location>
        <begin position="1"/>
        <end position="21"/>
    </location>
</feature>
<dbReference type="OrthoDB" id="529273at2759"/>
<comment type="caution">
    <text evidence="3">The sequence shown here is derived from an EMBL/GenBank/DDBJ whole genome shotgun (WGS) entry which is preliminary data.</text>
</comment>
<feature type="transmembrane region" description="Helical" evidence="2">
    <location>
        <begin position="132"/>
        <end position="152"/>
    </location>
</feature>
<feature type="compositionally biased region" description="Polar residues" evidence="1">
    <location>
        <begin position="1"/>
        <end position="13"/>
    </location>
</feature>
<feature type="transmembrane region" description="Helical" evidence="2">
    <location>
        <begin position="495"/>
        <end position="515"/>
    </location>
</feature>
<feature type="transmembrane region" description="Helical" evidence="2">
    <location>
        <begin position="31"/>
        <end position="50"/>
    </location>
</feature>
<feature type="transmembrane region" description="Helical" evidence="2">
    <location>
        <begin position="70"/>
        <end position="95"/>
    </location>
</feature>
<keyword evidence="2" id="KW-0812">Transmembrane</keyword>
<accession>A0A9P9IZ84</accession>
<evidence type="ECO:0000256" key="1">
    <source>
        <dbReference type="SAM" id="MobiDB-lite"/>
    </source>
</evidence>
<protein>
    <submittedName>
        <fullName evidence="3">Uncharacterized protein</fullName>
    </submittedName>
</protein>
<proteinExistence type="predicted"/>
<evidence type="ECO:0000313" key="4">
    <source>
        <dbReference type="Proteomes" id="UP000700596"/>
    </source>
</evidence>
<keyword evidence="2" id="KW-1133">Transmembrane helix</keyword>
<gene>
    <name evidence="3" type="ORF">B0J11DRAFT_547642</name>
</gene>